<organism evidence="1">
    <name type="scientific">Arion vulgaris</name>
    <dbReference type="NCBI Taxonomy" id="1028688"/>
    <lineage>
        <taxon>Eukaryota</taxon>
        <taxon>Metazoa</taxon>
        <taxon>Spiralia</taxon>
        <taxon>Lophotrochozoa</taxon>
        <taxon>Mollusca</taxon>
        <taxon>Gastropoda</taxon>
        <taxon>Heterobranchia</taxon>
        <taxon>Euthyneura</taxon>
        <taxon>Panpulmonata</taxon>
        <taxon>Eupulmonata</taxon>
        <taxon>Stylommatophora</taxon>
        <taxon>Helicina</taxon>
        <taxon>Arionoidea</taxon>
        <taxon>Arionidae</taxon>
        <taxon>Arion</taxon>
    </lineage>
</organism>
<feature type="non-terminal residue" evidence="1">
    <location>
        <position position="1"/>
    </location>
</feature>
<dbReference type="EMBL" id="HACG01026750">
    <property type="protein sequence ID" value="CEK73615.1"/>
    <property type="molecule type" value="Transcribed_RNA"/>
</dbReference>
<gene>
    <name evidence="1" type="primary">ORF87503</name>
</gene>
<feature type="non-terminal residue" evidence="1">
    <location>
        <position position="67"/>
    </location>
</feature>
<dbReference type="AlphaFoldDB" id="A0A0B7A0Y3"/>
<evidence type="ECO:0000313" key="1">
    <source>
        <dbReference type="EMBL" id="CEK73615.1"/>
    </source>
</evidence>
<reference evidence="1" key="1">
    <citation type="submission" date="2014-12" db="EMBL/GenBank/DDBJ databases">
        <title>Insight into the proteome of Arion vulgaris.</title>
        <authorList>
            <person name="Aradska J."/>
            <person name="Bulat T."/>
            <person name="Smidak R."/>
            <person name="Sarate P."/>
            <person name="Gangsoo J."/>
            <person name="Sialana F."/>
            <person name="Bilban M."/>
            <person name="Lubec G."/>
        </authorList>
    </citation>
    <scope>NUCLEOTIDE SEQUENCE</scope>
    <source>
        <tissue evidence="1">Skin</tissue>
    </source>
</reference>
<protein>
    <submittedName>
        <fullName evidence="1">Uncharacterized protein</fullName>
    </submittedName>
</protein>
<accession>A0A0B7A0Y3</accession>
<sequence>SVVNKLQTFLNVQPFIDFNKKLRYDPVKKSFCRIDTGCLGVHIGRDYPPMDDNSKRYLDNYFADHNT</sequence>
<name>A0A0B7A0Y3_9EUPU</name>
<dbReference type="Gene3D" id="3.40.50.300">
    <property type="entry name" value="P-loop containing nucleotide triphosphate hydrolases"/>
    <property type="match status" value="1"/>
</dbReference>
<proteinExistence type="predicted"/>
<dbReference type="InterPro" id="IPR027417">
    <property type="entry name" value="P-loop_NTPase"/>
</dbReference>